<evidence type="ECO:0000313" key="4">
    <source>
        <dbReference type="Proteomes" id="UP000282759"/>
    </source>
</evidence>
<dbReference type="OrthoDB" id="894286at2"/>
<dbReference type="GO" id="GO:0008168">
    <property type="term" value="F:methyltransferase activity"/>
    <property type="evidence" value="ECO:0007669"/>
    <property type="project" value="InterPro"/>
</dbReference>
<gene>
    <name evidence="3" type="ORF">EOD41_15325</name>
</gene>
<dbReference type="RefSeq" id="WP_127706486.1">
    <property type="nucleotide sequence ID" value="NZ_SACK01000007.1"/>
</dbReference>
<accession>A0A437MQ88</accession>
<keyword evidence="1" id="KW-0010">Activator</keyword>
<dbReference type="InterPro" id="IPR004026">
    <property type="entry name" value="Ada_DNA_repair_Zn-bd"/>
</dbReference>
<comment type="caution">
    <text evidence="3">The sequence shown here is derived from an EMBL/GenBank/DDBJ whole genome shotgun (WGS) entry which is preliminary data.</text>
</comment>
<dbReference type="Pfam" id="PF02805">
    <property type="entry name" value="Ada_Zn_binding"/>
    <property type="match status" value="1"/>
</dbReference>
<reference evidence="3 4" key="1">
    <citation type="submission" date="2019-01" db="EMBL/GenBank/DDBJ databases">
        <authorList>
            <person name="Chen W.-M."/>
        </authorList>
    </citation>
    <scope>NUCLEOTIDE SEQUENCE [LARGE SCALE GENOMIC DNA]</scope>
    <source>
        <strain evidence="3 4">YBJ-36</strain>
    </source>
</reference>
<name>A0A437MQ88_9SPHI</name>
<dbReference type="EMBL" id="SACK01000007">
    <property type="protein sequence ID" value="RVT99810.1"/>
    <property type="molecule type" value="Genomic_DNA"/>
</dbReference>
<feature type="domain" description="Ada DNA repair metal-binding" evidence="2">
    <location>
        <begin position="31"/>
        <end position="75"/>
    </location>
</feature>
<dbReference type="Proteomes" id="UP000282759">
    <property type="component" value="Unassembled WGS sequence"/>
</dbReference>
<evidence type="ECO:0000259" key="2">
    <source>
        <dbReference type="Pfam" id="PF02805"/>
    </source>
</evidence>
<dbReference type="GO" id="GO:0006355">
    <property type="term" value="P:regulation of DNA-templated transcription"/>
    <property type="evidence" value="ECO:0007669"/>
    <property type="project" value="InterPro"/>
</dbReference>
<proteinExistence type="predicted"/>
<evidence type="ECO:0000256" key="1">
    <source>
        <dbReference type="ARBA" id="ARBA00023159"/>
    </source>
</evidence>
<dbReference type="AlphaFoldDB" id="A0A437MQ88"/>
<sequence length="88" mass="10055">MINHTKLGETSFRRSRKLKQLIDDGLITCAGNVRLKIYGMLNCSSGKRMKAENRIFFSTIEEALGNNYRPCGHCMREAYQQWKSGGHS</sequence>
<dbReference type="GO" id="GO:0003677">
    <property type="term" value="F:DNA binding"/>
    <property type="evidence" value="ECO:0007669"/>
    <property type="project" value="InterPro"/>
</dbReference>
<dbReference type="SUPFAM" id="SSF57884">
    <property type="entry name" value="Ada DNA repair protein, N-terminal domain (N-Ada 10)"/>
    <property type="match status" value="1"/>
</dbReference>
<evidence type="ECO:0000313" key="3">
    <source>
        <dbReference type="EMBL" id="RVT99810.1"/>
    </source>
</evidence>
<protein>
    <submittedName>
        <fullName evidence="3">Metal-binding protein</fullName>
    </submittedName>
</protein>
<dbReference type="InterPro" id="IPR035451">
    <property type="entry name" value="Ada-like_dom_sf"/>
</dbReference>
<dbReference type="GO" id="GO:0008270">
    <property type="term" value="F:zinc ion binding"/>
    <property type="evidence" value="ECO:0007669"/>
    <property type="project" value="InterPro"/>
</dbReference>
<dbReference type="Gene3D" id="3.40.10.10">
    <property type="entry name" value="DNA Methylphosphotriester Repair Domain"/>
    <property type="match status" value="1"/>
</dbReference>
<organism evidence="3 4">
    <name type="scientific">Mucilaginibacter limnophilus</name>
    <dbReference type="NCBI Taxonomy" id="1932778"/>
    <lineage>
        <taxon>Bacteria</taxon>
        <taxon>Pseudomonadati</taxon>
        <taxon>Bacteroidota</taxon>
        <taxon>Sphingobacteriia</taxon>
        <taxon>Sphingobacteriales</taxon>
        <taxon>Sphingobacteriaceae</taxon>
        <taxon>Mucilaginibacter</taxon>
    </lineage>
</organism>
<keyword evidence="4" id="KW-1185">Reference proteome</keyword>
<dbReference type="GO" id="GO:0006281">
    <property type="term" value="P:DNA repair"/>
    <property type="evidence" value="ECO:0007669"/>
    <property type="project" value="InterPro"/>
</dbReference>